<evidence type="ECO:0000256" key="1">
    <source>
        <dbReference type="SAM" id="MobiDB-lite"/>
    </source>
</evidence>
<keyword evidence="4" id="KW-1185">Reference proteome</keyword>
<feature type="compositionally biased region" description="Acidic residues" evidence="1">
    <location>
        <begin position="530"/>
        <end position="561"/>
    </location>
</feature>
<name>A0A316Z1E1_9BASI</name>
<feature type="compositionally biased region" description="Acidic residues" evidence="1">
    <location>
        <begin position="423"/>
        <end position="440"/>
    </location>
</feature>
<dbReference type="Gene3D" id="2.120.10.80">
    <property type="entry name" value="Kelch-type beta propeller"/>
    <property type="match status" value="1"/>
</dbReference>
<organism evidence="3 4">
    <name type="scientific">Tilletiopsis washingtonensis</name>
    <dbReference type="NCBI Taxonomy" id="58919"/>
    <lineage>
        <taxon>Eukaryota</taxon>
        <taxon>Fungi</taxon>
        <taxon>Dikarya</taxon>
        <taxon>Basidiomycota</taxon>
        <taxon>Ustilaginomycotina</taxon>
        <taxon>Exobasidiomycetes</taxon>
        <taxon>Entylomatales</taxon>
        <taxon>Entylomatales incertae sedis</taxon>
        <taxon>Tilletiopsis</taxon>
    </lineage>
</organism>
<dbReference type="InterPro" id="IPR025183">
    <property type="entry name" value="DUF4110"/>
</dbReference>
<dbReference type="EMBL" id="KZ819303">
    <property type="protein sequence ID" value="PWN95600.1"/>
    <property type="molecule type" value="Genomic_DNA"/>
</dbReference>
<dbReference type="STRING" id="58919.A0A316Z1E1"/>
<evidence type="ECO:0000313" key="4">
    <source>
        <dbReference type="Proteomes" id="UP000245946"/>
    </source>
</evidence>
<dbReference type="GeneID" id="37268221"/>
<feature type="compositionally biased region" description="Basic and acidic residues" evidence="1">
    <location>
        <begin position="20"/>
        <end position="34"/>
    </location>
</feature>
<dbReference type="PANTHER" id="PTHR46063:SF1">
    <property type="entry name" value="KELCH DOMAIN-CONTAINING PROTEIN 4"/>
    <property type="match status" value="1"/>
</dbReference>
<dbReference type="OrthoDB" id="4447at2759"/>
<sequence length="717" mass="78978">MGKKDSGGAAKAQAKAAKRAKQEAKASKTADKLAQKAKARAAPPAATPAKGGKSGKGGKGKKAPAADEEDLDALLASFREQWAAEHAVHEERIGTAPSRRANATLTPCPGGDDLWLFGGEYFDGDRATFFADLFRYTPASSSAEQGVWRSYSSANQPGPRSAHAIAPFPGNGGQLFLFGGEFASPKMNSFHHYRDLWIFTIATKSWERIDTKVRPSARSGHRMVCWKQYIVLFGGFQDTGQRTTYLGDLWLFDTTEYKWHEVKQNELRKPAARSGFSLLPSADGVILHGGYCKRYVKGQRTQGVALEDTWMLTIDAGPDGELFKTGKIEWQRRRKIGYAPGPRSGCTMALWGTKGMGALFGGVTDTEADEESMESICHADMFAYQLGGNGRWISLNLKRPKKKGGRRRKKVVAQPEQRKGPQSDDEDEEGSDRESGDEDADRSRPDAQPAPAPTPAPAPEEDDDPDDPQKSVPIGRYNTMLAIQRNILYLYGGIHETAAREYTMDDFYTLDLLKLERFHCLKDCPTDALEWNESDESDDDSDDDDSDGSSSEDDEPAEQEGEEMREADLLEELEWLGDEGMSDEAIAAAKQALLEKEELRKKAKVFMGVALDSTRSEADMLSTPLPGETLRVFYERSKAYWVGAAHEQGDQSNRGKELRRDGFAMAEKRYDEYKPMLQEIERIQAEAGLDAEDMRAAAGKTGGIAGGGAGADSRNRR</sequence>
<accession>A0A316Z1E1</accession>
<feature type="region of interest" description="Disordered" evidence="1">
    <location>
        <begin position="530"/>
        <end position="563"/>
    </location>
</feature>
<evidence type="ECO:0000313" key="3">
    <source>
        <dbReference type="EMBL" id="PWN95600.1"/>
    </source>
</evidence>
<feature type="compositionally biased region" description="Basic residues" evidence="1">
    <location>
        <begin position="398"/>
        <end position="411"/>
    </location>
</feature>
<evidence type="ECO:0000259" key="2">
    <source>
        <dbReference type="Pfam" id="PF13422"/>
    </source>
</evidence>
<dbReference type="PANTHER" id="PTHR46063">
    <property type="entry name" value="KELCH DOMAIN-CONTAINING PROTEIN"/>
    <property type="match status" value="1"/>
</dbReference>
<dbReference type="Pfam" id="PF13422">
    <property type="entry name" value="DUF4110"/>
    <property type="match status" value="1"/>
</dbReference>
<gene>
    <name evidence="3" type="ORF">FA09DRAFT_311815</name>
</gene>
<feature type="region of interest" description="Disordered" evidence="1">
    <location>
        <begin position="395"/>
        <end position="475"/>
    </location>
</feature>
<dbReference type="SUPFAM" id="SSF117281">
    <property type="entry name" value="Kelch motif"/>
    <property type="match status" value="1"/>
</dbReference>
<dbReference type="Pfam" id="PF24681">
    <property type="entry name" value="Kelch_KLHDC2_KLHL20_DRC7"/>
    <property type="match status" value="1"/>
</dbReference>
<dbReference type="RefSeq" id="XP_025595879.1">
    <property type="nucleotide sequence ID" value="XM_025740675.1"/>
</dbReference>
<protein>
    <recommendedName>
        <fullName evidence="2">DUF4110 domain-containing protein</fullName>
    </recommendedName>
</protein>
<feature type="compositionally biased region" description="Low complexity" evidence="1">
    <location>
        <begin position="40"/>
        <end position="51"/>
    </location>
</feature>
<dbReference type="InterPro" id="IPR052588">
    <property type="entry name" value="Kelch_domain_protein"/>
</dbReference>
<reference evidence="3 4" key="1">
    <citation type="journal article" date="2018" name="Mol. Biol. Evol.">
        <title>Broad Genomic Sampling Reveals a Smut Pathogenic Ancestry of the Fungal Clade Ustilaginomycotina.</title>
        <authorList>
            <person name="Kijpornyongpan T."/>
            <person name="Mondo S.J."/>
            <person name="Barry K."/>
            <person name="Sandor L."/>
            <person name="Lee J."/>
            <person name="Lipzen A."/>
            <person name="Pangilinan J."/>
            <person name="LaButti K."/>
            <person name="Hainaut M."/>
            <person name="Henrissat B."/>
            <person name="Grigoriev I.V."/>
            <person name="Spatafora J.W."/>
            <person name="Aime M.C."/>
        </authorList>
    </citation>
    <scope>NUCLEOTIDE SEQUENCE [LARGE SCALE GENOMIC DNA]</scope>
    <source>
        <strain evidence="3 4">MCA 4186</strain>
    </source>
</reference>
<dbReference type="InterPro" id="IPR015915">
    <property type="entry name" value="Kelch-typ_b-propeller"/>
</dbReference>
<feature type="region of interest" description="Disordered" evidence="1">
    <location>
        <begin position="1"/>
        <end position="67"/>
    </location>
</feature>
<feature type="compositionally biased region" description="Pro residues" evidence="1">
    <location>
        <begin position="448"/>
        <end position="458"/>
    </location>
</feature>
<dbReference type="AlphaFoldDB" id="A0A316Z1E1"/>
<proteinExistence type="predicted"/>
<dbReference type="Proteomes" id="UP000245946">
    <property type="component" value="Unassembled WGS sequence"/>
</dbReference>
<feature type="domain" description="DUF4110" evidence="2">
    <location>
        <begin position="618"/>
        <end position="686"/>
    </location>
</feature>